<reference evidence="5" key="1">
    <citation type="submission" date="2016-10" db="EMBL/GenBank/DDBJ databases">
        <authorList>
            <person name="Varghese N."/>
            <person name="Submissions S."/>
        </authorList>
    </citation>
    <scope>NUCLEOTIDE SEQUENCE [LARGE SCALE GENOMIC DNA]</scope>
    <source>
        <strain evidence="5">CGMCC 1.9127</strain>
    </source>
</reference>
<gene>
    <name evidence="4" type="ORF">SAMN05216262_101650</name>
</gene>
<dbReference type="Gene3D" id="3.40.605.10">
    <property type="entry name" value="Aldehyde Dehydrogenase, Chain A, domain 1"/>
    <property type="match status" value="1"/>
</dbReference>
<accession>A0A1H7HZA4</accession>
<dbReference type="AlphaFoldDB" id="A0A1H7HZA4"/>
<dbReference type="FunFam" id="3.40.309.10:FF:000012">
    <property type="entry name" value="Betaine aldehyde dehydrogenase"/>
    <property type="match status" value="1"/>
</dbReference>
<evidence type="ECO:0000256" key="1">
    <source>
        <dbReference type="ARBA" id="ARBA00009986"/>
    </source>
</evidence>
<evidence type="ECO:0000256" key="2">
    <source>
        <dbReference type="ARBA" id="ARBA00023002"/>
    </source>
</evidence>
<feature type="domain" description="Aldehyde dehydrogenase" evidence="3">
    <location>
        <begin position="13"/>
        <end position="470"/>
    </location>
</feature>
<dbReference type="InterPro" id="IPR016163">
    <property type="entry name" value="Ald_DH_C"/>
</dbReference>
<protein>
    <submittedName>
        <fullName evidence="4">Aldehyde dehydrogenase (NAD+)</fullName>
    </submittedName>
</protein>
<dbReference type="SUPFAM" id="SSF53720">
    <property type="entry name" value="ALDH-like"/>
    <property type="match status" value="1"/>
</dbReference>
<dbReference type="Proteomes" id="UP000199297">
    <property type="component" value="Unassembled WGS sequence"/>
</dbReference>
<dbReference type="Pfam" id="PF00171">
    <property type="entry name" value="Aldedh"/>
    <property type="match status" value="1"/>
</dbReference>
<dbReference type="PANTHER" id="PTHR42804">
    <property type="entry name" value="ALDEHYDE DEHYDROGENASE"/>
    <property type="match status" value="1"/>
</dbReference>
<proteinExistence type="inferred from homology"/>
<evidence type="ECO:0000259" key="3">
    <source>
        <dbReference type="Pfam" id="PF00171"/>
    </source>
</evidence>
<organism evidence="4 5">
    <name type="scientific">Colwellia chukchiensis</name>
    <dbReference type="NCBI Taxonomy" id="641665"/>
    <lineage>
        <taxon>Bacteria</taxon>
        <taxon>Pseudomonadati</taxon>
        <taxon>Pseudomonadota</taxon>
        <taxon>Gammaproteobacteria</taxon>
        <taxon>Alteromonadales</taxon>
        <taxon>Colwelliaceae</taxon>
        <taxon>Colwellia</taxon>
    </lineage>
</organism>
<evidence type="ECO:0000313" key="5">
    <source>
        <dbReference type="Proteomes" id="UP000199297"/>
    </source>
</evidence>
<dbReference type="OrthoDB" id="9812625at2"/>
<dbReference type="EMBL" id="FOBI01000001">
    <property type="protein sequence ID" value="SEK55488.1"/>
    <property type="molecule type" value="Genomic_DNA"/>
</dbReference>
<dbReference type="InterPro" id="IPR015590">
    <property type="entry name" value="Aldehyde_DH_dom"/>
</dbReference>
<comment type="similarity">
    <text evidence="1">Belongs to the aldehyde dehydrogenase family.</text>
</comment>
<dbReference type="InterPro" id="IPR016161">
    <property type="entry name" value="Ald_DH/histidinol_DH"/>
</dbReference>
<dbReference type="GO" id="GO:0016620">
    <property type="term" value="F:oxidoreductase activity, acting on the aldehyde or oxo group of donors, NAD or NADP as acceptor"/>
    <property type="evidence" value="ECO:0007669"/>
    <property type="project" value="InterPro"/>
</dbReference>
<sequence>MVHCDKLFINGDWVSSASTLDSALINPATEQVIAHVVSGNRDDVNLAVQAAKNAFADWANTTGSVRASWIATLADKLTEREQELAELISDEMGMPRHLSLDIQVRGPIQGLRSYIEYAHLMDDSEQVGNSTIIKEALGVCALICPWNYPLHQLIGKIAPALAAGCTMVVKPSVEAPLSAFVLAEICAEIGLPAGVLNIVTGPGREIGEALCSHPDVDLVSFTGSNQVGISVMQAASLSVKRVCQELGGKSPLIITEDADLEAAVRYGVNDIMCNTGQTCTALSRMLVPRSRYQAAISIAKNAAEALVVGSPLAADTDIGPLVSAQQEKNVLAYIQQGIDEGARIVTGGLAKPAGLDSGYYVKATIFADVCNSMRIAQEEVFGPVLVMIPYDDIEQAIAIANDSIFGLSAAVWAASESQAISIAKKIKSGQVFINGAEFNYRAPFGGYKQSGNGREWGEEGLKEFIEIKAIQV</sequence>
<dbReference type="PANTHER" id="PTHR42804:SF1">
    <property type="entry name" value="ALDEHYDE DEHYDROGENASE-RELATED"/>
    <property type="match status" value="1"/>
</dbReference>
<evidence type="ECO:0000313" key="4">
    <source>
        <dbReference type="EMBL" id="SEK55488.1"/>
    </source>
</evidence>
<dbReference type="CDD" id="cd07138">
    <property type="entry name" value="ALDH_CddD_SSP0762"/>
    <property type="match status" value="1"/>
</dbReference>
<keyword evidence="5" id="KW-1185">Reference proteome</keyword>
<dbReference type="Gene3D" id="3.40.309.10">
    <property type="entry name" value="Aldehyde Dehydrogenase, Chain A, domain 2"/>
    <property type="match status" value="1"/>
</dbReference>
<dbReference type="InterPro" id="IPR016162">
    <property type="entry name" value="Ald_DH_N"/>
</dbReference>
<dbReference type="RefSeq" id="WP_085282090.1">
    <property type="nucleotide sequence ID" value="NZ_FOBI01000001.1"/>
</dbReference>
<keyword evidence="2" id="KW-0560">Oxidoreductase</keyword>
<name>A0A1H7HZA4_9GAMM</name>
<dbReference type="FunFam" id="3.40.605.10:FF:000007">
    <property type="entry name" value="NAD/NADP-dependent betaine aldehyde dehydrogenase"/>
    <property type="match status" value="1"/>
</dbReference>
<dbReference type="STRING" id="641665.GCA_002104455_00056"/>